<feature type="domain" description="N-acetyltransferase" evidence="3">
    <location>
        <begin position="6"/>
        <end position="158"/>
    </location>
</feature>
<comment type="caution">
    <text evidence="4">The sequence shown here is derived from an EMBL/GenBank/DDBJ whole genome shotgun (WGS) entry which is preliminary data.</text>
</comment>
<sequence length="167" mass="18741">MASPEVHLRPITDADQAFLRTLYGTTRADEMAMLPWDQVVIEAFLDQQFQAQHAHYQAHFADAGFSVIETAGEAIGRAYLLWTDSHLQIIDTALMPAWRGRGIGTGLIRQWLAQADRHGLSVGLHVTLHNPALRLYQRNGFEVVGDNGLYLEMRRPALAVFHVDRPA</sequence>
<dbReference type="RefSeq" id="WP_186679870.1">
    <property type="nucleotide sequence ID" value="NZ_JABWRZ020000001.1"/>
</dbReference>
<dbReference type="InterPro" id="IPR016181">
    <property type="entry name" value="Acyl_CoA_acyltransferase"/>
</dbReference>
<keyword evidence="2" id="KW-0012">Acyltransferase</keyword>
<dbReference type="InterPro" id="IPR050832">
    <property type="entry name" value="Bact_Acetyltransf"/>
</dbReference>
<dbReference type="Gene3D" id="3.40.630.30">
    <property type="match status" value="1"/>
</dbReference>
<evidence type="ECO:0000259" key="3">
    <source>
        <dbReference type="PROSITE" id="PS51186"/>
    </source>
</evidence>
<reference evidence="4 5" key="1">
    <citation type="journal article" date="2020" name="Microorganisms">
        <title>Reliable Identification of Environmental Pseudomonas Isolates Using the rpoD Gene.</title>
        <authorList>
            <consortium name="The Broad Institute Genome Sequencing Platform"/>
            <person name="Girard L."/>
            <person name="Lood C."/>
            <person name="Rokni-Zadeh H."/>
            <person name="van Noort V."/>
            <person name="Lavigne R."/>
            <person name="De Mot R."/>
        </authorList>
    </citation>
    <scope>NUCLEOTIDE SEQUENCE [LARGE SCALE GENOMIC DNA]</scope>
    <source>
        <strain evidence="4 5">RD9SR1</strain>
    </source>
</reference>
<keyword evidence="1" id="KW-0808">Transferase</keyword>
<evidence type="ECO:0000256" key="1">
    <source>
        <dbReference type="ARBA" id="ARBA00022679"/>
    </source>
</evidence>
<protein>
    <submittedName>
        <fullName evidence="4">GNAT family N-acetyltransferase</fullName>
    </submittedName>
</protein>
<dbReference type="PANTHER" id="PTHR43877">
    <property type="entry name" value="AMINOALKYLPHOSPHONATE N-ACETYLTRANSFERASE-RELATED-RELATED"/>
    <property type="match status" value="1"/>
</dbReference>
<gene>
    <name evidence="4" type="ORF">HU760_014795</name>
</gene>
<name>A0ABS6QCC6_9PSED</name>
<evidence type="ECO:0000256" key="2">
    <source>
        <dbReference type="ARBA" id="ARBA00023315"/>
    </source>
</evidence>
<dbReference type="PANTHER" id="PTHR43877:SF2">
    <property type="entry name" value="AMINOALKYLPHOSPHONATE N-ACETYLTRANSFERASE-RELATED"/>
    <property type="match status" value="1"/>
</dbReference>
<dbReference type="EMBL" id="JABWRZ020000001">
    <property type="protein sequence ID" value="MBV4491863.1"/>
    <property type="molecule type" value="Genomic_DNA"/>
</dbReference>
<dbReference type="PROSITE" id="PS51186">
    <property type="entry name" value="GNAT"/>
    <property type="match status" value="1"/>
</dbReference>
<dbReference type="Pfam" id="PF00583">
    <property type="entry name" value="Acetyltransf_1"/>
    <property type="match status" value="1"/>
</dbReference>
<proteinExistence type="predicted"/>
<accession>A0ABS6QCC6</accession>
<organism evidence="4 5">
    <name type="scientific">Pseudomonas oryzicola</name>
    <dbReference type="NCBI Taxonomy" id="485876"/>
    <lineage>
        <taxon>Bacteria</taxon>
        <taxon>Pseudomonadati</taxon>
        <taxon>Pseudomonadota</taxon>
        <taxon>Gammaproteobacteria</taxon>
        <taxon>Pseudomonadales</taxon>
        <taxon>Pseudomonadaceae</taxon>
        <taxon>Pseudomonas</taxon>
    </lineage>
</organism>
<evidence type="ECO:0000313" key="4">
    <source>
        <dbReference type="EMBL" id="MBV4491863.1"/>
    </source>
</evidence>
<evidence type="ECO:0000313" key="5">
    <source>
        <dbReference type="Proteomes" id="UP000609530"/>
    </source>
</evidence>
<dbReference type="CDD" id="cd04301">
    <property type="entry name" value="NAT_SF"/>
    <property type="match status" value="1"/>
</dbReference>
<dbReference type="SUPFAM" id="SSF55729">
    <property type="entry name" value="Acyl-CoA N-acyltransferases (Nat)"/>
    <property type="match status" value="1"/>
</dbReference>
<dbReference type="InterPro" id="IPR000182">
    <property type="entry name" value="GNAT_dom"/>
</dbReference>
<dbReference type="Proteomes" id="UP000609530">
    <property type="component" value="Unassembled WGS sequence"/>
</dbReference>
<keyword evidence="5" id="KW-1185">Reference proteome</keyword>